<dbReference type="SMART" id="SM00354">
    <property type="entry name" value="HTH_LACI"/>
    <property type="match status" value="1"/>
</dbReference>
<dbReference type="InterPro" id="IPR000843">
    <property type="entry name" value="HTH_LacI"/>
</dbReference>
<feature type="domain" description="HTH lacI-type" evidence="4">
    <location>
        <begin position="11"/>
        <end position="65"/>
    </location>
</feature>
<keyword evidence="3" id="KW-0804">Transcription</keyword>
<dbReference type="GO" id="GO:0000976">
    <property type="term" value="F:transcription cis-regulatory region binding"/>
    <property type="evidence" value="ECO:0007669"/>
    <property type="project" value="TreeGrafter"/>
</dbReference>
<dbReference type="Pfam" id="PF13377">
    <property type="entry name" value="Peripla_BP_3"/>
    <property type="match status" value="1"/>
</dbReference>
<keyword evidence="2 5" id="KW-0238">DNA-binding</keyword>
<dbReference type="PANTHER" id="PTHR30146:SF153">
    <property type="entry name" value="LACTOSE OPERON REPRESSOR"/>
    <property type="match status" value="1"/>
</dbReference>
<dbReference type="EMBL" id="CP119326">
    <property type="protein sequence ID" value="WEK41463.1"/>
    <property type="molecule type" value="Genomic_DNA"/>
</dbReference>
<proteinExistence type="predicted"/>
<protein>
    <submittedName>
        <fullName evidence="5">LacI family DNA-binding transcriptional regulator</fullName>
    </submittedName>
</protein>
<evidence type="ECO:0000313" key="5">
    <source>
        <dbReference type="EMBL" id="WEK41463.1"/>
    </source>
</evidence>
<dbReference type="Gene3D" id="1.10.260.40">
    <property type="entry name" value="lambda repressor-like DNA-binding domains"/>
    <property type="match status" value="1"/>
</dbReference>
<evidence type="ECO:0000313" key="6">
    <source>
        <dbReference type="Proteomes" id="UP001213664"/>
    </source>
</evidence>
<organism evidence="5 6">
    <name type="scientific">Candidatus Brevundimonas colombiensis</name>
    <dbReference type="NCBI Taxonomy" id="3121376"/>
    <lineage>
        <taxon>Bacteria</taxon>
        <taxon>Pseudomonadati</taxon>
        <taxon>Pseudomonadota</taxon>
        <taxon>Alphaproteobacteria</taxon>
        <taxon>Caulobacterales</taxon>
        <taxon>Caulobacteraceae</taxon>
        <taxon>Brevundimonas</taxon>
    </lineage>
</organism>
<dbReference type="PANTHER" id="PTHR30146">
    <property type="entry name" value="LACI-RELATED TRANSCRIPTIONAL REPRESSOR"/>
    <property type="match status" value="1"/>
</dbReference>
<evidence type="ECO:0000256" key="2">
    <source>
        <dbReference type="ARBA" id="ARBA00023125"/>
    </source>
</evidence>
<keyword evidence="1" id="KW-0805">Transcription regulation</keyword>
<dbReference type="Proteomes" id="UP001213664">
    <property type="component" value="Chromosome"/>
</dbReference>
<sequence length="362" mass="38600">MTETSSSQRRPTIKDVAQHAGVSFKTVSRVVNNEPGVRAELRERVNASVEALGFKPNLAARSLSGGRSFLIGLISQQTEEDFRDNYSYLLAIEAGLLDRCRELGYSLAIEVVRAEADPKDELRAALGGMARDALILLPPVSDDAEVLAALEKTGAPLVRFSPTWGLDRTAHVRMDDDAAAFALTTALIEAGHRRIGLVAGHPRHGSASERRRGHVRALLAAGLDIDEALIAQGYFTEESGFEAARLLLDVADPPTAIFASNDNMAVGVRRAARERGLTVPVDLSVVGFDGLSTVLDGWPTLTTVRQPLYEMARAAIDAAHAIILGDAPPASVLDYVQLAGATISPPNPGAVRSAKRSDEIVG</sequence>
<accession>A0AAJ6BLF5</accession>
<dbReference type="CDD" id="cd01392">
    <property type="entry name" value="HTH_LacI"/>
    <property type="match status" value="1"/>
</dbReference>
<dbReference type="Pfam" id="PF00356">
    <property type="entry name" value="LacI"/>
    <property type="match status" value="1"/>
</dbReference>
<dbReference type="SUPFAM" id="SSF53822">
    <property type="entry name" value="Periplasmic binding protein-like I"/>
    <property type="match status" value="1"/>
</dbReference>
<dbReference type="GO" id="GO:0003700">
    <property type="term" value="F:DNA-binding transcription factor activity"/>
    <property type="evidence" value="ECO:0007669"/>
    <property type="project" value="TreeGrafter"/>
</dbReference>
<dbReference type="AlphaFoldDB" id="A0AAJ6BLF5"/>
<dbReference type="InterPro" id="IPR046335">
    <property type="entry name" value="LacI/GalR-like_sensor"/>
</dbReference>
<evidence type="ECO:0000256" key="3">
    <source>
        <dbReference type="ARBA" id="ARBA00023163"/>
    </source>
</evidence>
<dbReference type="PRINTS" id="PR00036">
    <property type="entry name" value="HTHLACI"/>
</dbReference>
<evidence type="ECO:0000259" key="4">
    <source>
        <dbReference type="PROSITE" id="PS50932"/>
    </source>
</evidence>
<evidence type="ECO:0000256" key="1">
    <source>
        <dbReference type="ARBA" id="ARBA00023015"/>
    </source>
</evidence>
<dbReference type="Gene3D" id="3.40.50.2300">
    <property type="match status" value="2"/>
</dbReference>
<reference evidence="5" key="1">
    <citation type="submission" date="2023-03" db="EMBL/GenBank/DDBJ databases">
        <title>Andean soil-derived lignocellulolytic bacterial consortium as a source of novel taxa and putative plastic-active enzymes.</title>
        <authorList>
            <person name="Diaz-Garcia L."/>
            <person name="Chuvochina M."/>
            <person name="Feuerriegel G."/>
            <person name="Bunk B."/>
            <person name="Sproer C."/>
            <person name="Streit W.R."/>
            <person name="Rodriguez L.M."/>
            <person name="Overmann J."/>
            <person name="Jimenez D.J."/>
        </authorList>
    </citation>
    <scope>NUCLEOTIDE SEQUENCE</scope>
    <source>
        <strain evidence="5">MAG 833</strain>
    </source>
</reference>
<dbReference type="PROSITE" id="PS00356">
    <property type="entry name" value="HTH_LACI_1"/>
    <property type="match status" value="1"/>
</dbReference>
<dbReference type="SUPFAM" id="SSF47413">
    <property type="entry name" value="lambda repressor-like DNA-binding domains"/>
    <property type="match status" value="1"/>
</dbReference>
<dbReference type="InterPro" id="IPR028082">
    <property type="entry name" value="Peripla_BP_I"/>
</dbReference>
<gene>
    <name evidence="5" type="ORF">P0Y50_07615</name>
</gene>
<name>A0AAJ6BLF5_9CAUL</name>
<dbReference type="PROSITE" id="PS50932">
    <property type="entry name" value="HTH_LACI_2"/>
    <property type="match status" value="1"/>
</dbReference>
<dbReference type="InterPro" id="IPR010982">
    <property type="entry name" value="Lambda_DNA-bd_dom_sf"/>
</dbReference>